<evidence type="ECO:0000256" key="1">
    <source>
        <dbReference type="SAM" id="Coils"/>
    </source>
</evidence>
<protein>
    <recommendedName>
        <fullName evidence="3">Nuclease associated modular domain-containing protein</fullName>
    </recommendedName>
</protein>
<feature type="compositionally biased region" description="Low complexity" evidence="2">
    <location>
        <begin position="596"/>
        <end position="610"/>
    </location>
</feature>
<feature type="compositionally biased region" description="Acidic residues" evidence="2">
    <location>
        <begin position="777"/>
        <end position="793"/>
    </location>
</feature>
<keyword evidence="5" id="KW-1185">Reference proteome</keyword>
<feature type="region of interest" description="Disordered" evidence="2">
    <location>
        <begin position="847"/>
        <end position="926"/>
    </location>
</feature>
<dbReference type="PANTHER" id="PTHR34199">
    <property type="entry name" value="NUMOD3 MOTIF FAMILY PROTEIN, EXPRESSED"/>
    <property type="match status" value="1"/>
</dbReference>
<dbReference type="OrthoDB" id="552528at2759"/>
<feature type="domain" description="Nuclease associated modular" evidence="3">
    <location>
        <begin position="81"/>
        <end position="109"/>
    </location>
</feature>
<proteinExistence type="predicted"/>
<feature type="compositionally biased region" description="Low complexity" evidence="2">
    <location>
        <begin position="740"/>
        <end position="755"/>
    </location>
</feature>
<feature type="compositionally biased region" description="Basic residues" evidence="2">
    <location>
        <begin position="1152"/>
        <end position="1163"/>
    </location>
</feature>
<dbReference type="PANTHER" id="PTHR34199:SF2">
    <property type="entry name" value="NUMOD3 MOTIF FAMILY PROTEIN, EXPRESSED"/>
    <property type="match status" value="1"/>
</dbReference>
<feature type="region of interest" description="Disordered" evidence="2">
    <location>
        <begin position="629"/>
        <end position="673"/>
    </location>
</feature>
<gene>
    <name evidence="4" type="ORF">Vretifemale_1315</name>
</gene>
<feature type="region of interest" description="Disordered" evidence="2">
    <location>
        <begin position="296"/>
        <end position="319"/>
    </location>
</feature>
<accession>A0A8J4FCJ1</accession>
<dbReference type="EMBL" id="BNCP01000002">
    <property type="protein sequence ID" value="GIL70588.1"/>
    <property type="molecule type" value="Genomic_DNA"/>
</dbReference>
<feature type="region of interest" description="Disordered" evidence="2">
    <location>
        <begin position="361"/>
        <end position="490"/>
    </location>
</feature>
<evidence type="ECO:0000259" key="3">
    <source>
        <dbReference type="Pfam" id="PF07460"/>
    </source>
</evidence>
<feature type="compositionally biased region" description="Low complexity" evidence="2">
    <location>
        <begin position="633"/>
        <end position="642"/>
    </location>
</feature>
<evidence type="ECO:0000313" key="4">
    <source>
        <dbReference type="EMBL" id="GIL70588.1"/>
    </source>
</evidence>
<dbReference type="AlphaFoldDB" id="A0A8J4FCJ1"/>
<evidence type="ECO:0000313" key="5">
    <source>
        <dbReference type="Proteomes" id="UP000747110"/>
    </source>
</evidence>
<feature type="compositionally biased region" description="Low complexity" evidence="2">
    <location>
        <begin position="439"/>
        <end position="455"/>
    </location>
</feature>
<reference evidence="4" key="1">
    <citation type="journal article" date="2021" name="Proc. Natl. Acad. Sci. U.S.A.">
        <title>Three genomes in the algal genus Volvox reveal the fate of a haploid sex-determining region after a transition to homothallism.</title>
        <authorList>
            <person name="Yamamoto K."/>
            <person name="Hamaji T."/>
            <person name="Kawai-Toyooka H."/>
            <person name="Matsuzaki R."/>
            <person name="Takahashi F."/>
            <person name="Nishimura Y."/>
            <person name="Kawachi M."/>
            <person name="Noguchi H."/>
            <person name="Minakuchi Y."/>
            <person name="Umen J.G."/>
            <person name="Toyoda A."/>
            <person name="Nozaki H."/>
        </authorList>
    </citation>
    <scope>NUCLEOTIDE SEQUENCE</scope>
    <source>
        <strain evidence="4">NIES-3786</strain>
    </source>
</reference>
<comment type="caution">
    <text evidence="4">The sequence shown here is derived from an EMBL/GenBank/DDBJ whole genome shotgun (WGS) entry which is preliminary data.</text>
</comment>
<organism evidence="4 5">
    <name type="scientific">Volvox reticuliferus</name>
    <dbReference type="NCBI Taxonomy" id="1737510"/>
    <lineage>
        <taxon>Eukaryota</taxon>
        <taxon>Viridiplantae</taxon>
        <taxon>Chlorophyta</taxon>
        <taxon>core chlorophytes</taxon>
        <taxon>Chlorophyceae</taxon>
        <taxon>CS clade</taxon>
        <taxon>Chlamydomonadales</taxon>
        <taxon>Volvocaceae</taxon>
        <taxon>Volvox</taxon>
    </lineage>
</organism>
<feature type="compositionally biased region" description="Low complexity" evidence="2">
    <location>
        <begin position="381"/>
        <end position="391"/>
    </location>
</feature>
<dbReference type="Proteomes" id="UP000747110">
    <property type="component" value="Unassembled WGS sequence"/>
</dbReference>
<sequence length="1163" mass="121492">MVQHRFLQRITQGCKRIHLKGSAIRLQTSATCRFTTYISSGRQCIAKAAHNFSPAELAAEVPVPSQNAKTEELDEKERLRRERISLANSGKVAWNKGRKHSPETIAKIRERTKQAMLRDEVVEKVKEGRARQLSQPVKPVIKERIRSTLLAYHAAKRLGKTSVSEGGEDGPLEADAVATAADSETVAAKPKRRRSSTSRKLSPLANIQEEEAMAHNANAETGDPMDGGKQAPQPPSPPARRKARLAAIAAPNANADHDVTAAMAPPPVLPKPKRKPAATIDSDTAAAAPSVTAAIGEGANEVKAPERRAGPPHGIKRSPEHRAAIAAAIRRKWQDPAYRASAIAGIRRAAGSDAGVAVGEAARRRQAGNRAKLPGTGPGAGSSAASVGVGSRTEAGSHGATATKNNLDEEELPLTVRSSRTGRGGTRRGGTYNLEDGAVHSANSSSSTNDSRSGAAVGGDPHSGDSSDTATPASSGGRAAGGGPSHGVNPATRLAHVQRLVRQVLVAERLVANTENLLRQFTQRRHALRNDPVIRSQADEQLRSVTATLQQAKVKLELLRAKVPPDARYNEKGDVWFVPHVAGSLSGPQAFRPPRAAASAGSGSGNTAGSMGVGAAHVEEISDNGVLEDGVAGQRSSNSSTSSGGGGMAVSGSNWHGGFSWQENGRGKGLDESGTVVDVDGCVADTGAGAGQNGNMGAPEFWGSNANNGVGLGGNGAHSHRWQSDYEHHAYSINMESSSPGNGNNGTNGLKGPLNSNGLNGNAVPLDPYKELKYTDLDEEGEDEDEGEDDEDGFWWSSGGGHSPPSGRSPTGPGGLGTFADLPAFDPDEKIQVDLTSLDPLNTLLLRPVNGHASPHPGVTKRRSSNKSNSSTRAGLELEPPSNSSADSRVNDDAVGSDGTGDAAATVDPMHGADSNGKSSRRGGSLNAGLGSDWLAAHGDGGGGAAPSGLQLPGQLRSENARDLAAWLGDSQGRTLGELQALLPESHAWLKGLLTHHEVVITGSLHAAGQADAAKQEFDWLIRLQEHVAAGSRVGHGVLSPAANNSARVFGRRWSEAATSLCQDPSLKGVVCPMAGPKLNAESVGGNVDGAWMAGGKELGAGRRVAAEQRLQMQEEEVQEWDQRQQQHGGEQSTDQFVDAQGDVQASVARERRSRRGVRLRKT</sequence>
<keyword evidence="1" id="KW-0175">Coiled coil</keyword>
<feature type="region of interest" description="Disordered" evidence="2">
    <location>
        <begin position="733"/>
        <end position="823"/>
    </location>
</feature>
<feature type="region of interest" description="Disordered" evidence="2">
    <location>
        <begin position="178"/>
        <end position="244"/>
    </location>
</feature>
<dbReference type="GO" id="GO:0003677">
    <property type="term" value="F:DNA binding"/>
    <property type="evidence" value="ECO:0007669"/>
    <property type="project" value="InterPro"/>
</dbReference>
<feature type="compositionally biased region" description="Polar residues" evidence="2">
    <location>
        <begin position="1124"/>
        <end position="1136"/>
    </location>
</feature>
<evidence type="ECO:0000256" key="2">
    <source>
        <dbReference type="SAM" id="MobiDB-lite"/>
    </source>
</evidence>
<name>A0A8J4FCJ1_9CHLO</name>
<dbReference type="InterPro" id="IPR003611">
    <property type="entry name" value="NUMOD3"/>
</dbReference>
<feature type="coiled-coil region" evidence="1">
    <location>
        <begin position="511"/>
        <end position="562"/>
    </location>
</feature>
<dbReference type="Pfam" id="PF07460">
    <property type="entry name" value="NUMOD3"/>
    <property type="match status" value="1"/>
</dbReference>
<feature type="region of interest" description="Disordered" evidence="2">
    <location>
        <begin position="592"/>
        <end position="611"/>
    </location>
</feature>
<feature type="region of interest" description="Disordered" evidence="2">
    <location>
        <begin position="1114"/>
        <end position="1163"/>
    </location>
</feature>